<evidence type="ECO:0000313" key="16">
    <source>
        <dbReference type="Proteomes" id="UP000594638"/>
    </source>
</evidence>
<evidence type="ECO:0000256" key="5">
    <source>
        <dbReference type="ARBA" id="ARBA00022614"/>
    </source>
</evidence>
<protein>
    <submittedName>
        <fullName evidence="15">Late blight resistance protein homolog R1A-6</fullName>
    </submittedName>
</protein>
<dbReference type="Pfam" id="PF23559">
    <property type="entry name" value="WHD_DRP"/>
    <property type="match status" value="1"/>
</dbReference>
<evidence type="ECO:0000256" key="2">
    <source>
        <dbReference type="ARBA" id="ARBA00004496"/>
    </source>
</evidence>
<dbReference type="Pfam" id="PF23598">
    <property type="entry name" value="LRR_14"/>
    <property type="match status" value="1"/>
</dbReference>
<dbReference type="SUPFAM" id="SSF52058">
    <property type="entry name" value="L domain-like"/>
    <property type="match status" value="1"/>
</dbReference>
<dbReference type="Gene3D" id="1.10.10.10">
    <property type="entry name" value="Winged helix-like DNA-binding domain superfamily/Winged helix DNA-binding domain"/>
    <property type="match status" value="1"/>
</dbReference>
<dbReference type="InterPro" id="IPR042197">
    <property type="entry name" value="Apaf_helical"/>
</dbReference>
<sequence>MQIKDPLSGPPPEFKSTSIVGIEDIEVVGKTNDQNDVQDLKPRNSLRATSSKSTSTKKITMVGFEDELLQIKEELVGQSSRLKIISIVGMGGIGKTTLASNIYDDSFIKEHFHIRAWTTLSQVRELLVDLLKSMGDFIDEMIPYETDEFKTLVYQRLRGYRYLIVMDDVWDIKALDELRSIFPDVNNGSRIILTTRLSDVAVYAGSSSPTHHLSFLSPEKSWTLLCQKALGNECCPPELEEIGKRIAEKCGGLPLALVVIGGVLYKAEKTQAHWEFVAENGKSTLTGNNDDLMEILSWSYNHLPYHLRACFLYMGVFPEDYVIHVTHLNIDHHVWHFLLVKFPTLNMLWVAEGFIKLIAHNNLEEVAKKYLEELIDRNVIMVHYRIYTGEIITCSIHDIMICHLSIHRKMQYDISDIYDSTIRSLLYFTDSLLPNSLCFQLLKVLEAGDINFSEFPIEIVKLVNLRYIALSYTGIFKIPASIAKLCNLQTLIVFRNFKGKILLPEELLKMPRLRHLLFDEAFLLCSHGPQNANLQTLSGVIDFGFTQEALQIIPNLRTLGISYYCDRETGLSLYCLENLVLCLNNLKNLAFPPNLKKLTLSGCRISWHNMSLVGSLHNLEILKLKHVVFESTSWKAKEGEFSRLKFLLVERNLLEFREAEAAHFPSLQILCLRHCPFLNCIPSEIGEIPSLQLIILYECRLSVVIAAHSMLEEQQELGNDDLEVHAFSYSDGKTYHGISNRKMYAARQKRIIEYKLWSYADYERDFEVKHQMPSKRFWRKANMMQKELDFIAK</sequence>
<reference evidence="15 16" key="1">
    <citation type="submission" date="2019-12" db="EMBL/GenBank/DDBJ databases">
        <authorList>
            <person name="Alioto T."/>
            <person name="Alioto T."/>
            <person name="Gomez Garrido J."/>
        </authorList>
    </citation>
    <scope>NUCLEOTIDE SEQUENCE [LARGE SCALE GENOMIC DNA]</scope>
</reference>
<evidence type="ECO:0000256" key="1">
    <source>
        <dbReference type="ARBA" id="ARBA00002074"/>
    </source>
</evidence>
<dbReference type="PANTHER" id="PTHR23155:SF1152">
    <property type="entry name" value="AAA+ ATPASE DOMAIN-CONTAINING PROTEIN"/>
    <property type="match status" value="1"/>
</dbReference>
<evidence type="ECO:0000259" key="14">
    <source>
        <dbReference type="Pfam" id="PF23598"/>
    </source>
</evidence>
<dbReference type="FunFam" id="3.40.50.300:FF:001091">
    <property type="entry name" value="Probable disease resistance protein At1g61300"/>
    <property type="match status" value="1"/>
</dbReference>
<name>A0A8S0RY58_OLEEU</name>
<dbReference type="Pfam" id="PF00931">
    <property type="entry name" value="NB-ARC"/>
    <property type="match status" value="1"/>
</dbReference>
<dbReference type="InterPro" id="IPR032675">
    <property type="entry name" value="LRR_dom_sf"/>
</dbReference>
<comment type="caution">
    <text evidence="15">The sequence shown here is derived from an EMBL/GenBank/DDBJ whole genome shotgun (WGS) entry which is preliminary data.</text>
</comment>
<dbReference type="Gramene" id="OE9A014223T1">
    <property type="protein sequence ID" value="OE9A014223C1"/>
    <property type="gene ID" value="OE9A014223"/>
</dbReference>
<evidence type="ECO:0000256" key="7">
    <source>
        <dbReference type="ARBA" id="ARBA00022737"/>
    </source>
</evidence>
<organism evidence="15 16">
    <name type="scientific">Olea europaea subsp. europaea</name>
    <dbReference type="NCBI Taxonomy" id="158383"/>
    <lineage>
        <taxon>Eukaryota</taxon>
        <taxon>Viridiplantae</taxon>
        <taxon>Streptophyta</taxon>
        <taxon>Embryophyta</taxon>
        <taxon>Tracheophyta</taxon>
        <taxon>Spermatophyta</taxon>
        <taxon>Magnoliopsida</taxon>
        <taxon>eudicotyledons</taxon>
        <taxon>Gunneridae</taxon>
        <taxon>Pentapetalae</taxon>
        <taxon>asterids</taxon>
        <taxon>lamiids</taxon>
        <taxon>Lamiales</taxon>
        <taxon>Oleaceae</taxon>
        <taxon>Oleeae</taxon>
        <taxon>Olea</taxon>
    </lineage>
</organism>
<feature type="domain" description="Disease resistance R13L4/SHOC-2-like LRR" evidence="14">
    <location>
        <begin position="422"/>
        <end position="589"/>
    </location>
</feature>
<dbReference type="OrthoDB" id="6161812at2759"/>
<dbReference type="GO" id="GO:0005524">
    <property type="term" value="F:ATP binding"/>
    <property type="evidence" value="ECO:0007669"/>
    <property type="project" value="UniProtKB-KW"/>
</dbReference>
<dbReference type="GO" id="GO:0043531">
    <property type="term" value="F:ADP binding"/>
    <property type="evidence" value="ECO:0007669"/>
    <property type="project" value="InterPro"/>
</dbReference>
<dbReference type="Gene3D" id="3.80.10.10">
    <property type="entry name" value="Ribonuclease Inhibitor"/>
    <property type="match status" value="1"/>
</dbReference>
<dbReference type="GO" id="GO:0005737">
    <property type="term" value="C:cytoplasm"/>
    <property type="evidence" value="ECO:0007669"/>
    <property type="project" value="UniProtKB-SubCell"/>
</dbReference>
<evidence type="ECO:0000259" key="12">
    <source>
        <dbReference type="Pfam" id="PF00931"/>
    </source>
</evidence>
<evidence type="ECO:0000256" key="6">
    <source>
        <dbReference type="ARBA" id="ARBA00022667"/>
    </source>
</evidence>
<dbReference type="GO" id="GO:0009626">
    <property type="term" value="P:plant-type hypersensitive response"/>
    <property type="evidence" value="ECO:0007669"/>
    <property type="project" value="UniProtKB-KW"/>
</dbReference>
<keyword evidence="4" id="KW-0963">Cytoplasm</keyword>
<keyword evidence="6" id="KW-0381">Hypersensitive response</keyword>
<feature type="domain" description="NB-ARC" evidence="12">
    <location>
        <begin position="65"/>
        <end position="233"/>
    </location>
</feature>
<dbReference type="InterPro" id="IPR044974">
    <property type="entry name" value="Disease_R_plants"/>
</dbReference>
<dbReference type="InterPro" id="IPR055414">
    <property type="entry name" value="LRR_R13L4/SHOC2-like"/>
</dbReference>
<feature type="region of interest" description="Disordered" evidence="11">
    <location>
        <begin position="33"/>
        <end position="52"/>
    </location>
</feature>
<dbReference type="InterPro" id="IPR002182">
    <property type="entry name" value="NB-ARC"/>
</dbReference>
<dbReference type="PRINTS" id="PR00364">
    <property type="entry name" value="DISEASERSIST"/>
</dbReference>
<dbReference type="PANTHER" id="PTHR23155">
    <property type="entry name" value="DISEASE RESISTANCE PROTEIN RP"/>
    <property type="match status" value="1"/>
</dbReference>
<evidence type="ECO:0000256" key="10">
    <source>
        <dbReference type="ARBA" id="ARBA00022840"/>
    </source>
</evidence>
<evidence type="ECO:0000256" key="3">
    <source>
        <dbReference type="ARBA" id="ARBA00008894"/>
    </source>
</evidence>
<dbReference type="Proteomes" id="UP000594638">
    <property type="component" value="Unassembled WGS sequence"/>
</dbReference>
<dbReference type="EMBL" id="CACTIH010003783">
    <property type="protein sequence ID" value="CAA2984951.1"/>
    <property type="molecule type" value="Genomic_DNA"/>
</dbReference>
<evidence type="ECO:0000256" key="11">
    <source>
        <dbReference type="SAM" id="MobiDB-lite"/>
    </source>
</evidence>
<evidence type="ECO:0000259" key="13">
    <source>
        <dbReference type="Pfam" id="PF23559"/>
    </source>
</evidence>
<dbReference type="Gene3D" id="1.10.8.430">
    <property type="entry name" value="Helical domain of apoptotic protease-activating factors"/>
    <property type="match status" value="1"/>
</dbReference>
<comment type="similarity">
    <text evidence="3">Belongs to the disease resistance NB-LRR family.</text>
</comment>
<accession>A0A8S0RY58</accession>
<gene>
    <name evidence="15" type="ORF">OLEA9_A014223</name>
</gene>
<dbReference type="InterPro" id="IPR027417">
    <property type="entry name" value="P-loop_NTPase"/>
</dbReference>
<evidence type="ECO:0000313" key="15">
    <source>
        <dbReference type="EMBL" id="CAA2984951.1"/>
    </source>
</evidence>
<evidence type="ECO:0000256" key="4">
    <source>
        <dbReference type="ARBA" id="ARBA00022490"/>
    </source>
</evidence>
<feature type="domain" description="Disease resistance protein winged helix" evidence="13">
    <location>
        <begin position="345"/>
        <end position="400"/>
    </location>
</feature>
<keyword evidence="7" id="KW-0677">Repeat</keyword>
<keyword evidence="9" id="KW-0611">Plant defense</keyword>
<dbReference type="InterPro" id="IPR036388">
    <property type="entry name" value="WH-like_DNA-bd_sf"/>
</dbReference>
<comment type="function">
    <text evidence="1">Confers resistance to late blight (Phytophthora infestans) races carrying the avirulence gene Avr1. Resistance proteins guard the plant against pathogens that contain an appropriate avirulence protein via an indirect interaction with this avirulence protein. That triggers a defense system including the hypersensitive response, which restricts the pathogen growth.</text>
</comment>
<proteinExistence type="inferred from homology"/>
<dbReference type="SUPFAM" id="SSF52540">
    <property type="entry name" value="P-loop containing nucleoside triphosphate hydrolases"/>
    <property type="match status" value="1"/>
</dbReference>
<evidence type="ECO:0000256" key="8">
    <source>
        <dbReference type="ARBA" id="ARBA00022741"/>
    </source>
</evidence>
<keyword evidence="5" id="KW-0433">Leucine-rich repeat</keyword>
<keyword evidence="8" id="KW-0547">Nucleotide-binding</keyword>
<keyword evidence="16" id="KW-1185">Reference proteome</keyword>
<dbReference type="Gene3D" id="3.40.50.300">
    <property type="entry name" value="P-loop containing nucleotide triphosphate hydrolases"/>
    <property type="match status" value="1"/>
</dbReference>
<keyword evidence="10" id="KW-0067">ATP-binding</keyword>
<dbReference type="InterPro" id="IPR058922">
    <property type="entry name" value="WHD_DRP"/>
</dbReference>
<evidence type="ECO:0000256" key="9">
    <source>
        <dbReference type="ARBA" id="ARBA00022821"/>
    </source>
</evidence>
<dbReference type="AlphaFoldDB" id="A0A8S0RY58"/>
<comment type="subcellular location">
    <subcellularLocation>
        <location evidence="2">Cytoplasm</location>
    </subcellularLocation>
</comment>